<feature type="transmembrane region" description="Helical" evidence="5">
    <location>
        <begin position="503"/>
        <end position="521"/>
    </location>
</feature>
<comment type="caution">
    <text evidence="7">The sequence shown here is derived from an EMBL/GenBank/DDBJ whole genome shotgun (WGS) entry which is preliminary data.</text>
</comment>
<feature type="transmembrane region" description="Helical" evidence="5">
    <location>
        <begin position="406"/>
        <end position="426"/>
    </location>
</feature>
<sequence>MVLWQEAAYTRTDENGSPVSFEQYKERERKIGVRWHFMSKSDAQLYSVTGVGFFLDSYDLFIVNLVTPIWTYLYWGGLQGKKPHYPPLLRGLVNASANMGNIIGQLSFGYLGDIFGRRFVYGNELIIGIVGIVLLISLPNSIPTPTLKAAWIFCWRFVLGIGIGGDYPISAAIVAERSHLKRRGQLLGWIFSNQGWGNLAGSIITLIILACFGHALYGEGKYGQLDGVWRIQIGIALVPALATLWPRLKMPEGRKFLESRELNRPGRPESVNSHLSRKSRKGHCEEIELIRSDGIGLQEEIDAARAEIEDQGRRARLDVFFIYFSEWRHLKILLGTMSCWFLLDVAFYGTNLNQSVILQEIGYSTGINEYDVLKRNAIGNLIITVAGYVPGYFVTIFLIERLGRRWIQIQGFVITGMMFGIIAGGYDHMGTVGKFVCLAIAQFFFNFGPNSTTFIIPAEVFPSRVRGFAHGVSAAAGKLGAILSALLFNYLSGPKIIGLANVLWIYFACNILGAIITYFVIPETKWRDADVADYEDWMEANVLGRREELGKRKGRWTWLKGKGT</sequence>
<evidence type="ECO:0000313" key="7">
    <source>
        <dbReference type="EMBL" id="KAL2042836.1"/>
    </source>
</evidence>
<comment type="subcellular location">
    <subcellularLocation>
        <location evidence="1">Membrane</location>
        <topology evidence="1">Multi-pass membrane protein</topology>
    </subcellularLocation>
</comment>
<keyword evidence="4 5" id="KW-0472">Membrane</keyword>
<feature type="transmembrane region" description="Helical" evidence="5">
    <location>
        <begin position="229"/>
        <end position="248"/>
    </location>
</feature>
<dbReference type="InterPro" id="IPR005829">
    <property type="entry name" value="Sugar_transporter_CS"/>
</dbReference>
<feature type="domain" description="Major facilitator superfamily (MFS) profile" evidence="6">
    <location>
        <begin position="45"/>
        <end position="525"/>
    </location>
</feature>
<feature type="transmembrane region" description="Helical" evidence="5">
    <location>
        <begin position="45"/>
        <end position="75"/>
    </location>
</feature>
<accession>A0ABR4ABK4</accession>
<feature type="transmembrane region" description="Helical" evidence="5">
    <location>
        <begin position="150"/>
        <end position="175"/>
    </location>
</feature>
<dbReference type="InterPro" id="IPR020846">
    <property type="entry name" value="MFS_dom"/>
</dbReference>
<organism evidence="7 8">
    <name type="scientific">Stereocaulon virgatum</name>
    <dbReference type="NCBI Taxonomy" id="373712"/>
    <lineage>
        <taxon>Eukaryota</taxon>
        <taxon>Fungi</taxon>
        <taxon>Dikarya</taxon>
        <taxon>Ascomycota</taxon>
        <taxon>Pezizomycotina</taxon>
        <taxon>Lecanoromycetes</taxon>
        <taxon>OSLEUM clade</taxon>
        <taxon>Lecanoromycetidae</taxon>
        <taxon>Lecanorales</taxon>
        <taxon>Lecanorineae</taxon>
        <taxon>Stereocaulaceae</taxon>
        <taxon>Stereocaulon</taxon>
    </lineage>
</organism>
<evidence type="ECO:0000313" key="8">
    <source>
        <dbReference type="Proteomes" id="UP001590950"/>
    </source>
</evidence>
<evidence type="ECO:0000256" key="4">
    <source>
        <dbReference type="ARBA" id="ARBA00023136"/>
    </source>
</evidence>
<keyword evidence="2 5" id="KW-0812">Transmembrane</keyword>
<feature type="transmembrane region" description="Helical" evidence="5">
    <location>
        <begin position="119"/>
        <end position="138"/>
    </location>
</feature>
<evidence type="ECO:0000259" key="6">
    <source>
        <dbReference type="PROSITE" id="PS50850"/>
    </source>
</evidence>
<dbReference type="PROSITE" id="PS00217">
    <property type="entry name" value="SUGAR_TRANSPORT_2"/>
    <property type="match status" value="1"/>
</dbReference>
<dbReference type="Proteomes" id="UP001590950">
    <property type="component" value="Unassembled WGS sequence"/>
</dbReference>
<gene>
    <name evidence="7" type="ORF">N7G274_004596</name>
</gene>
<evidence type="ECO:0000256" key="1">
    <source>
        <dbReference type="ARBA" id="ARBA00004141"/>
    </source>
</evidence>
<protein>
    <recommendedName>
        <fullName evidence="6">Major facilitator superfamily (MFS) profile domain-containing protein</fullName>
    </recommendedName>
</protein>
<feature type="transmembrane region" description="Helical" evidence="5">
    <location>
        <begin position="377"/>
        <end position="399"/>
    </location>
</feature>
<dbReference type="PROSITE" id="PS50850">
    <property type="entry name" value="MFS"/>
    <property type="match status" value="1"/>
</dbReference>
<keyword evidence="8" id="KW-1185">Reference proteome</keyword>
<proteinExistence type="predicted"/>
<dbReference type="InterPro" id="IPR036259">
    <property type="entry name" value="MFS_trans_sf"/>
</dbReference>
<reference evidence="7 8" key="1">
    <citation type="submission" date="2024-09" db="EMBL/GenBank/DDBJ databases">
        <title>Rethinking Asexuality: The Enigmatic Case of Functional Sexual Genes in Lepraria (Stereocaulaceae).</title>
        <authorList>
            <person name="Doellman M."/>
            <person name="Sun Y."/>
            <person name="Barcenas-Pena A."/>
            <person name="Lumbsch H.T."/>
            <person name="Grewe F."/>
        </authorList>
    </citation>
    <scope>NUCLEOTIDE SEQUENCE [LARGE SCALE GENOMIC DNA]</scope>
    <source>
        <strain evidence="7 8">Mercado 3170</strain>
    </source>
</reference>
<dbReference type="EMBL" id="JBEFKJ010000013">
    <property type="protein sequence ID" value="KAL2042836.1"/>
    <property type="molecule type" value="Genomic_DNA"/>
</dbReference>
<dbReference type="CDD" id="cd17364">
    <property type="entry name" value="MFS_PhT"/>
    <property type="match status" value="1"/>
</dbReference>
<dbReference type="Pfam" id="PF00083">
    <property type="entry name" value="Sugar_tr"/>
    <property type="match status" value="1"/>
</dbReference>
<name>A0ABR4ABK4_9LECA</name>
<evidence type="ECO:0000256" key="3">
    <source>
        <dbReference type="ARBA" id="ARBA00022989"/>
    </source>
</evidence>
<evidence type="ECO:0000256" key="2">
    <source>
        <dbReference type="ARBA" id="ARBA00022692"/>
    </source>
</evidence>
<feature type="transmembrane region" description="Helical" evidence="5">
    <location>
        <begin position="432"/>
        <end position="456"/>
    </location>
</feature>
<feature type="transmembrane region" description="Helical" evidence="5">
    <location>
        <begin position="196"/>
        <end position="217"/>
    </location>
</feature>
<dbReference type="InterPro" id="IPR005828">
    <property type="entry name" value="MFS_sugar_transport-like"/>
</dbReference>
<dbReference type="PANTHER" id="PTHR24064">
    <property type="entry name" value="SOLUTE CARRIER FAMILY 22 MEMBER"/>
    <property type="match status" value="1"/>
</dbReference>
<evidence type="ECO:0000256" key="5">
    <source>
        <dbReference type="SAM" id="Phobius"/>
    </source>
</evidence>
<dbReference type="SUPFAM" id="SSF103473">
    <property type="entry name" value="MFS general substrate transporter"/>
    <property type="match status" value="1"/>
</dbReference>
<feature type="transmembrane region" description="Helical" evidence="5">
    <location>
        <begin position="95"/>
        <end position="112"/>
    </location>
</feature>
<dbReference type="Gene3D" id="1.20.1250.20">
    <property type="entry name" value="MFS general substrate transporter like domains"/>
    <property type="match status" value="2"/>
</dbReference>
<dbReference type="PROSITE" id="PS00216">
    <property type="entry name" value="SUGAR_TRANSPORT_1"/>
    <property type="match status" value="1"/>
</dbReference>
<keyword evidence="3 5" id="KW-1133">Transmembrane helix</keyword>
<feature type="transmembrane region" description="Helical" evidence="5">
    <location>
        <begin position="468"/>
        <end position="491"/>
    </location>
</feature>